<evidence type="ECO:0000313" key="3">
    <source>
        <dbReference type="EMBL" id="VFK81209.1"/>
    </source>
</evidence>
<name>A0A451BSD1_9GAMM</name>
<dbReference type="InterPro" id="IPR013083">
    <property type="entry name" value="Znf_RING/FYVE/PHD"/>
</dbReference>
<dbReference type="EMBL" id="CAADFR010000245">
    <property type="protein sequence ID" value="VFK45717.1"/>
    <property type="molecule type" value="Genomic_DNA"/>
</dbReference>
<evidence type="ECO:0000259" key="1">
    <source>
        <dbReference type="PROSITE" id="PS51698"/>
    </source>
</evidence>
<accession>A0A451BSD1</accession>
<reference evidence="3" key="1">
    <citation type="submission" date="2019-02" db="EMBL/GenBank/DDBJ databases">
        <authorList>
            <person name="Gruber-Vodicka R. H."/>
            <person name="Seah K. B. B."/>
        </authorList>
    </citation>
    <scope>NUCLEOTIDE SEQUENCE</scope>
    <source>
        <strain evidence="3">BECK_S127</strain>
        <strain evidence="2">BECK_S1321</strain>
    </source>
</reference>
<dbReference type="Pfam" id="PF04564">
    <property type="entry name" value="U-box"/>
    <property type="match status" value="1"/>
</dbReference>
<dbReference type="Gene3D" id="3.30.40.10">
    <property type="entry name" value="Zinc/RING finger domain, C3HC4 (zinc finger)"/>
    <property type="match status" value="1"/>
</dbReference>
<gene>
    <name evidence="3" type="ORF">BECKSD772D_GA0070982_12533</name>
    <name evidence="2" type="ORF">BECKSD772F_GA0070984_12453</name>
</gene>
<dbReference type="InterPro" id="IPR003613">
    <property type="entry name" value="Ubox_domain"/>
</dbReference>
<dbReference type="SUPFAM" id="SSF57850">
    <property type="entry name" value="RING/U-box"/>
    <property type="match status" value="1"/>
</dbReference>
<dbReference type="EMBL" id="CAADHB010000253">
    <property type="protein sequence ID" value="VFK81209.1"/>
    <property type="molecule type" value="Genomic_DNA"/>
</dbReference>
<evidence type="ECO:0000313" key="2">
    <source>
        <dbReference type="EMBL" id="VFK45717.1"/>
    </source>
</evidence>
<protein>
    <submittedName>
        <fullName evidence="3">U-box domain-containing protein</fullName>
    </submittedName>
</protein>
<dbReference type="PROSITE" id="PS51698">
    <property type="entry name" value="U_BOX"/>
    <property type="match status" value="1"/>
</dbReference>
<sequence>MINASTQTEPFNEVIKKYLNLSEDLLELPEEAKDPVSFEVMTEPMIACCGHTFDRSTIIKIARIKWNSVNKSIECPLCKHEVRVETFYPERALQCLIEKTKQKTKSISSLEKQSKVNKSNCYIF</sequence>
<feature type="domain" description="U-box" evidence="1">
    <location>
        <begin position="27"/>
        <end position="60"/>
    </location>
</feature>
<organism evidence="3">
    <name type="scientific">Candidatus Kentrum sp. SD</name>
    <dbReference type="NCBI Taxonomy" id="2126332"/>
    <lineage>
        <taxon>Bacteria</taxon>
        <taxon>Pseudomonadati</taxon>
        <taxon>Pseudomonadota</taxon>
        <taxon>Gammaproteobacteria</taxon>
        <taxon>Candidatus Kentrum</taxon>
    </lineage>
</organism>
<dbReference type="GO" id="GO:0016567">
    <property type="term" value="P:protein ubiquitination"/>
    <property type="evidence" value="ECO:0007669"/>
    <property type="project" value="InterPro"/>
</dbReference>
<dbReference type="GO" id="GO:0004842">
    <property type="term" value="F:ubiquitin-protein transferase activity"/>
    <property type="evidence" value="ECO:0007669"/>
    <property type="project" value="InterPro"/>
</dbReference>
<proteinExistence type="predicted"/>
<dbReference type="AlphaFoldDB" id="A0A451BSD1"/>